<dbReference type="Proteomes" id="UP000807353">
    <property type="component" value="Unassembled WGS sequence"/>
</dbReference>
<reference evidence="1" key="1">
    <citation type="submission" date="2020-11" db="EMBL/GenBank/DDBJ databases">
        <authorList>
            <consortium name="DOE Joint Genome Institute"/>
            <person name="Ahrendt S."/>
            <person name="Riley R."/>
            <person name="Andreopoulos W."/>
            <person name="Labutti K."/>
            <person name="Pangilinan J."/>
            <person name="Ruiz-Duenas F.J."/>
            <person name="Barrasa J.M."/>
            <person name="Sanchez-Garcia M."/>
            <person name="Camarero S."/>
            <person name="Miyauchi S."/>
            <person name="Serrano A."/>
            <person name="Linde D."/>
            <person name="Babiker R."/>
            <person name="Drula E."/>
            <person name="Ayuso-Fernandez I."/>
            <person name="Pacheco R."/>
            <person name="Padilla G."/>
            <person name="Ferreira P."/>
            <person name="Barriuso J."/>
            <person name="Kellner H."/>
            <person name="Castanera R."/>
            <person name="Alfaro M."/>
            <person name="Ramirez L."/>
            <person name="Pisabarro A.G."/>
            <person name="Kuo A."/>
            <person name="Tritt A."/>
            <person name="Lipzen A."/>
            <person name="He G."/>
            <person name="Yan M."/>
            <person name="Ng V."/>
            <person name="Cullen D."/>
            <person name="Martin F."/>
            <person name="Rosso M.-N."/>
            <person name="Henrissat B."/>
            <person name="Hibbett D."/>
            <person name="Martinez A.T."/>
            <person name="Grigoriev I.V."/>
        </authorList>
    </citation>
    <scope>NUCLEOTIDE SEQUENCE</scope>
    <source>
        <strain evidence="1">CBS 247.69</strain>
    </source>
</reference>
<dbReference type="EMBL" id="MU150387">
    <property type="protein sequence ID" value="KAF9457084.1"/>
    <property type="molecule type" value="Genomic_DNA"/>
</dbReference>
<comment type="caution">
    <text evidence="1">The sequence shown here is derived from an EMBL/GenBank/DDBJ whole genome shotgun (WGS) entry which is preliminary data.</text>
</comment>
<proteinExistence type="predicted"/>
<gene>
    <name evidence="1" type="ORF">BDZ94DRAFT_1274054</name>
</gene>
<evidence type="ECO:0000313" key="2">
    <source>
        <dbReference type="Proteomes" id="UP000807353"/>
    </source>
</evidence>
<name>A0A9P5XU63_9AGAR</name>
<protein>
    <submittedName>
        <fullName evidence="1">Uncharacterized protein</fullName>
    </submittedName>
</protein>
<organism evidence="1 2">
    <name type="scientific">Collybia nuda</name>
    <dbReference type="NCBI Taxonomy" id="64659"/>
    <lineage>
        <taxon>Eukaryota</taxon>
        <taxon>Fungi</taxon>
        <taxon>Dikarya</taxon>
        <taxon>Basidiomycota</taxon>
        <taxon>Agaricomycotina</taxon>
        <taxon>Agaricomycetes</taxon>
        <taxon>Agaricomycetidae</taxon>
        <taxon>Agaricales</taxon>
        <taxon>Tricholomatineae</taxon>
        <taxon>Clitocybaceae</taxon>
        <taxon>Collybia</taxon>
    </lineage>
</organism>
<evidence type="ECO:0000313" key="1">
    <source>
        <dbReference type="EMBL" id="KAF9457084.1"/>
    </source>
</evidence>
<keyword evidence="2" id="KW-1185">Reference proteome</keyword>
<accession>A0A9P5XU63</accession>
<sequence length="74" mass="8488">MTWALVVAASPTNARSIVLECTGGFVVEQVQCEPETSYGRRKFRSHHFMRPVSTHIASFPEIFLINTIWYIEET</sequence>
<dbReference type="AlphaFoldDB" id="A0A9P5XU63"/>